<proteinExistence type="predicted"/>
<dbReference type="PANTHER" id="PTHR14614:SF132">
    <property type="entry name" value="PROTEIN-LYSINE METHYLTRANSFERASE C42C1.13"/>
    <property type="match status" value="1"/>
</dbReference>
<sequence length="381" mass="43427">MHQIKYLKPLTISRNSSAVRSGRKDPQYELSTTISLTNDLGEQFFYGETVVTFQVRLYEKRQFTEAYTIVSTLREKWSPGNRAMNFKACLSGKELNPSGAGGFVSVYTSVDDDAEVHDAMNYEDLDTTEMIDQTLEGTDIVDVFRGYETEMVRNTGVQFIPISSDLLEVPQINQELPIKTDRIALRTLNGVKIYEELSGSIARHLWDAGNLVVSLPRDELISFLFKGDTVLDHDRLNILELGTGIGVVSIKMSKHFPNSKVCATDLDDAREICQMNIDLNGCDNCSFEELDWEVEEQNGVKWDVIIVTDCTYNPLYYDALLHVLQRESSSHTVVLIAHKFREPLSESEFFTKCMANFTLQRQRWYSDSSTLIHMGLYRCQK</sequence>
<gene>
    <name evidence="1" type="ORF">BN1211_1529</name>
</gene>
<name>A0A0H5CBC1_CYBJN</name>
<dbReference type="GO" id="GO:0008757">
    <property type="term" value="F:S-adenosylmethionine-dependent methyltransferase activity"/>
    <property type="evidence" value="ECO:0007669"/>
    <property type="project" value="UniProtKB-ARBA"/>
</dbReference>
<accession>A0A0H5CBC1</accession>
<evidence type="ECO:0000313" key="2">
    <source>
        <dbReference type="Proteomes" id="UP000038830"/>
    </source>
</evidence>
<dbReference type="Proteomes" id="UP000038830">
    <property type="component" value="Unassembled WGS sequence"/>
</dbReference>
<dbReference type="EMBL" id="CDQK01000002">
    <property type="protein sequence ID" value="CEP21439.1"/>
    <property type="molecule type" value="Genomic_DNA"/>
</dbReference>
<reference evidence="2" key="1">
    <citation type="journal article" date="2015" name="J. Biotechnol.">
        <title>The structure of the Cyberlindnera jadinii genome and its relation to Candida utilis analyzed by the occurrence of single nucleotide polymorphisms.</title>
        <authorList>
            <person name="Rupp O."/>
            <person name="Brinkrolf K."/>
            <person name="Buerth C."/>
            <person name="Kunigo M."/>
            <person name="Schneider J."/>
            <person name="Jaenicke S."/>
            <person name="Goesmann A."/>
            <person name="Puehler A."/>
            <person name="Jaeger K.-E."/>
            <person name="Ernst J.F."/>
        </authorList>
    </citation>
    <scope>NUCLEOTIDE SEQUENCE [LARGE SCALE GENOMIC DNA]</scope>
    <source>
        <strain evidence="2">ATCC 18201 / CBS 1600 / BCRC 20928 / JCM 3617 / NBRC 0987 / NRRL Y-1542</strain>
    </source>
</reference>
<dbReference type="CDD" id="cd02440">
    <property type="entry name" value="AdoMet_MTases"/>
    <property type="match status" value="1"/>
</dbReference>
<evidence type="ECO:0000313" key="1">
    <source>
        <dbReference type="EMBL" id="CEP21439.1"/>
    </source>
</evidence>
<dbReference type="SUPFAM" id="SSF53335">
    <property type="entry name" value="S-adenosyl-L-methionine-dependent methyltransferases"/>
    <property type="match status" value="1"/>
</dbReference>
<dbReference type="AlphaFoldDB" id="A0A0H5CBC1"/>
<dbReference type="Gene3D" id="3.40.50.150">
    <property type="entry name" value="Vaccinia Virus protein VP39"/>
    <property type="match status" value="1"/>
</dbReference>
<dbReference type="Pfam" id="PF10294">
    <property type="entry name" value="Methyltransf_16"/>
    <property type="match status" value="1"/>
</dbReference>
<organism evidence="1 2">
    <name type="scientific">Cyberlindnera jadinii (strain ATCC 18201 / CBS 1600 / BCRC 20928 / JCM 3617 / NBRC 0987 / NRRL Y-1542)</name>
    <name type="common">Torula yeast</name>
    <name type="synonym">Candida utilis</name>
    <dbReference type="NCBI Taxonomy" id="983966"/>
    <lineage>
        <taxon>Eukaryota</taxon>
        <taxon>Fungi</taxon>
        <taxon>Dikarya</taxon>
        <taxon>Ascomycota</taxon>
        <taxon>Saccharomycotina</taxon>
        <taxon>Saccharomycetes</taxon>
        <taxon>Phaffomycetales</taxon>
        <taxon>Phaffomycetaceae</taxon>
        <taxon>Cyberlindnera</taxon>
    </lineage>
</organism>
<dbReference type="InterPro" id="IPR019410">
    <property type="entry name" value="Methyltransf_16"/>
</dbReference>
<dbReference type="InterPro" id="IPR029063">
    <property type="entry name" value="SAM-dependent_MTases_sf"/>
</dbReference>
<dbReference type="PANTHER" id="PTHR14614">
    <property type="entry name" value="HEPATOCELLULAR CARCINOMA-ASSOCIATED ANTIGEN"/>
    <property type="match status" value="1"/>
</dbReference>
<dbReference type="GO" id="GO:0005829">
    <property type="term" value="C:cytosol"/>
    <property type="evidence" value="ECO:0007669"/>
    <property type="project" value="TreeGrafter"/>
</dbReference>
<protein>
    <submittedName>
        <fullName evidence="1">Uncharacterized protein</fullName>
    </submittedName>
</protein>